<organism evidence="3 4">
    <name type="scientific">Alosa alosa</name>
    <name type="common">allis shad</name>
    <dbReference type="NCBI Taxonomy" id="278164"/>
    <lineage>
        <taxon>Eukaryota</taxon>
        <taxon>Metazoa</taxon>
        <taxon>Chordata</taxon>
        <taxon>Craniata</taxon>
        <taxon>Vertebrata</taxon>
        <taxon>Euteleostomi</taxon>
        <taxon>Actinopterygii</taxon>
        <taxon>Neopterygii</taxon>
        <taxon>Teleostei</taxon>
        <taxon>Clupei</taxon>
        <taxon>Clupeiformes</taxon>
        <taxon>Clupeoidei</taxon>
        <taxon>Clupeidae</taxon>
        <taxon>Alosa</taxon>
    </lineage>
</organism>
<dbReference type="AlphaFoldDB" id="A0AAV6FXY8"/>
<protein>
    <recommendedName>
        <fullName evidence="5">Small integral membrane protein 11A</fullName>
    </recommendedName>
</protein>
<evidence type="ECO:0008006" key="5">
    <source>
        <dbReference type="Google" id="ProtNLM"/>
    </source>
</evidence>
<sequence>MVNWKALDNVPLLMYILAAKTILLCLAFAAAKMYQQRRLEAAMKKEMEEKRKLAQRTQELLDNKKDD</sequence>
<evidence type="ECO:0000313" key="4">
    <source>
        <dbReference type="Proteomes" id="UP000823561"/>
    </source>
</evidence>
<gene>
    <name evidence="3" type="ORF">AALO_G00224930</name>
</gene>
<comment type="caution">
    <text evidence="3">The sequence shown here is derived from an EMBL/GenBank/DDBJ whole genome shotgun (WGS) entry which is preliminary data.</text>
</comment>
<keyword evidence="1" id="KW-0175">Coiled coil</keyword>
<evidence type="ECO:0000256" key="1">
    <source>
        <dbReference type="SAM" id="Coils"/>
    </source>
</evidence>
<keyword evidence="2" id="KW-1133">Transmembrane helix</keyword>
<keyword evidence="4" id="KW-1185">Reference proteome</keyword>
<dbReference type="Pfam" id="PF14981">
    <property type="entry name" value="FAM165"/>
    <property type="match status" value="1"/>
</dbReference>
<dbReference type="Proteomes" id="UP000823561">
    <property type="component" value="Chromosome 17"/>
</dbReference>
<dbReference type="EMBL" id="JADWDJ010000017">
    <property type="protein sequence ID" value="KAG5267724.1"/>
    <property type="molecule type" value="Genomic_DNA"/>
</dbReference>
<evidence type="ECO:0000313" key="3">
    <source>
        <dbReference type="EMBL" id="KAG5267724.1"/>
    </source>
</evidence>
<evidence type="ECO:0000256" key="2">
    <source>
        <dbReference type="SAM" id="Phobius"/>
    </source>
</evidence>
<dbReference type="InterPro" id="IPR042125">
    <property type="entry name" value="SMIM11"/>
</dbReference>
<dbReference type="PANTHER" id="PTHR35975:SF1">
    <property type="entry name" value="SMALL INTEGRAL MEMBRANE PROTEIN 11"/>
    <property type="match status" value="1"/>
</dbReference>
<feature type="transmembrane region" description="Helical" evidence="2">
    <location>
        <begin position="12"/>
        <end position="34"/>
    </location>
</feature>
<dbReference type="PANTHER" id="PTHR35975">
    <property type="entry name" value="SMALL INTEGRAL MEMBRANE PROTEIN 11A"/>
    <property type="match status" value="1"/>
</dbReference>
<keyword evidence="2" id="KW-0812">Transmembrane</keyword>
<name>A0AAV6FXY8_9TELE</name>
<feature type="coiled-coil region" evidence="1">
    <location>
        <begin position="36"/>
        <end position="67"/>
    </location>
</feature>
<reference evidence="3 4" key="1">
    <citation type="submission" date="2020-10" db="EMBL/GenBank/DDBJ databases">
        <title>Chromosome-scale genome assembly of the Allis shad, Alosa alosa.</title>
        <authorList>
            <person name="Margot Z."/>
            <person name="Christophe K."/>
            <person name="Cabau C."/>
            <person name="Louis A."/>
            <person name="Berthelot C."/>
            <person name="Parey E."/>
            <person name="Roest Crollius H."/>
            <person name="Montfort J."/>
            <person name="Robinson-Rechavi M."/>
            <person name="Bucao C."/>
            <person name="Bouchez O."/>
            <person name="Gislard M."/>
            <person name="Lluch J."/>
            <person name="Milhes M."/>
            <person name="Lampietro C."/>
            <person name="Lopez Roques C."/>
            <person name="Donnadieu C."/>
            <person name="Braasch I."/>
            <person name="Desvignes T."/>
            <person name="Postlethwait J."/>
            <person name="Bobe J."/>
            <person name="Guiguen Y."/>
        </authorList>
    </citation>
    <scope>NUCLEOTIDE SEQUENCE [LARGE SCALE GENOMIC DNA]</scope>
    <source>
        <strain evidence="3">M-15738</strain>
        <tissue evidence="3">Blood</tissue>
    </source>
</reference>
<proteinExistence type="predicted"/>
<keyword evidence="2" id="KW-0472">Membrane</keyword>
<accession>A0AAV6FXY8</accession>